<feature type="domain" description="Response regulatory" evidence="2">
    <location>
        <begin position="3"/>
        <end position="114"/>
    </location>
</feature>
<dbReference type="InterPro" id="IPR001789">
    <property type="entry name" value="Sig_transdc_resp-reg_receiver"/>
</dbReference>
<dbReference type="EMBL" id="JADFFK010000021">
    <property type="protein sequence ID" value="MBE9639678.1"/>
    <property type="molecule type" value="Genomic_DNA"/>
</dbReference>
<keyword evidence="1" id="KW-0597">Phosphoprotein</keyword>
<comment type="caution">
    <text evidence="3">The sequence shown here is derived from an EMBL/GenBank/DDBJ whole genome shotgun (WGS) entry which is preliminary data.</text>
</comment>
<gene>
    <name evidence="3" type="ORF">IQ782_22740</name>
</gene>
<dbReference type="InterPro" id="IPR011006">
    <property type="entry name" value="CheY-like_superfamily"/>
</dbReference>
<dbReference type="RefSeq" id="WP_194136959.1">
    <property type="nucleotide sequence ID" value="NZ_JADFFK010000021.1"/>
</dbReference>
<evidence type="ECO:0000259" key="2">
    <source>
        <dbReference type="PROSITE" id="PS50110"/>
    </source>
</evidence>
<reference evidence="3 4" key="1">
    <citation type="journal article" date="2021" name="Int. J. Syst. Evol. Microbiol.">
        <title>Salipiger mangrovisoli sp. nov., isolated from mangrove soil and the proposal for the reclassification of Paraphaeobacter pallidus as Salipiger pallidus comb. nov.</title>
        <authorList>
            <person name="Du J."/>
            <person name="Liu Y."/>
            <person name="Pei T."/>
            <person name="Deng M.R."/>
            <person name="Zhu H."/>
        </authorList>
    </citation>
    <scope>NUCLEOTIDE SEQUENCE [LARGE SCALE GENOMIC DNA]</scope>
    <source>
        <strain evidence="3 4">6D45A</strain>
    </source>
</reference>
<dbReference type="Proteomes" id="UP000607796">
    <property type="component" value="Unassembled WGS sequence"/>
</dbReference>
<dbReference type="Gene3D" id="3.40.50.2300">
    <property type="match status" value="1"/>
</dbReference>
<dbReference type="SUPFAM" id="SSF52172">
    <property type="entry name" value="CheY-like"/>
    <property type="match status" value="1"/>
</dbReference>
<proteinExistence type="predicted"/>
<organism evidence="3 4">
    <name type="scientific">Salipiger mangrovisoli</name>
    <dbReference type="NCBI Taxonomy" id="2865933"/>
    <lineage>
        <taxon>Bacteria</taxon>
        <taxon>Pseudomonadati</taxon>
        <taxon>Pseudomonadota</taxon>
        <taxon>Alphaproteobacteria</taxon>
        <taxon>Rhodobacterales</taxon>
        <taxon>Roseobacteraceae</taxon>
        <taxon>Salipiger</taxon>
    </lineage>
</organism>
<accession>A0ABR9X837</accession>
<dbReference type="Pfam" id="PF00072">
    <property type="entry name" value="Response_reg"/>
    <property type="match status" value="1"/>
</dbReference>
<evidence type="ECO:0000313" key="3">
    <source>
        <dbReference type="EMBL" id="MBE9639678.1"/>
    </source>
</evidence>
<keyword evidence="4" id="KW-1185">Reference proteome</keyword>
<name>A0ABR9X837_9RHOB</name>
<evidence type="ECO:0000256" key="1">
    <source>
        <dbReference type="PROSITE-ProRule" id="PRU00169"/>
    </source>
</evidence>
<sequence length="125" mass="13177">MAKVLICEDEAVVALDLQIFLEDAGFEVIGSFPTRSGALSAIGSMNPDLAVLDVRLADGEVFPVAERLKDMGVGLVFHSGHLKRHDVSGEYPDAEFCMKPVAPDTLIAALNRLDARTAAAPGALG</sequence>
<feature type="modified residue" description="4-aspartylphosphate" evidence="1">
    <location>
        <position position="53"/>
    </location>
</feature>
<evidence type="ECO:0000313" key="4">
    <source>
        <dbReference type="Proteomes" id="UP000607796"/>
    </source>
</evidence>
<protein>
    <submittedName>
        <fullName evidence="3">Response regulator</fullName>
    </submittedName>
</protein>
<dbReference type="SMART" id="SM00448">
    <property type="entry name" value="REC"/>
    <property type="match status" value="1"/>
</dbReference>
<dbReference type="PROSITE" id="PS50110">
    <property type="entry name" value="RESPONSE_REGULATORY"/>
    <property type="match status" value="1"/>
</dbReference>